<evidence type="ECO:0000313" key="3">
    <source>
        <dbReference type="Proteomes" id="UP000005104"/>
    </source>
</evidence>
<dbReference type="AlphaFoldDB" id="H5Y4R3"/>
<dbReference type="eggNOG" id="COG1695">
    <property type="taxonomic scope" value="Bacteria"/>
</dbReference>
<name>H5Y4R3_9FIRM</name>
<feature type="domain" description="Transcription regulator PadR N-terminal" evidence="1">
    <location>
        <begin position="26"/>
        <end position="99"/>
    </location>
</feature>
<dbReference type="InterPro" id="IPR052509">
    <property type="entry name" value="Metal_resp_DNA-bind_regulator"/>
</dbReference>
<dbReference type="Gene3D" id="1.10.10.10">
    <property type="entry name" value="Winged helix-like DNA-binding domain superfamily/Winged helix DNA-binding domain"/>
    <property type="match status" value="1"/>
</dbReference>
<sequence>MKEEETLNPAFAYIAGRIDKMLVPALLNFLAQKPAHGYELIQKINESGLSEIEADPATIYRNLRRMEEDGLVLSQWETEHTGPARRSYRLSPAGCQALEFCVQLITEKVEKMTAFLDQYRREVKKG</sequence>
<dbReference type="EMBL" id="CM001441">
    <property type="protein sequence ID" value="EHQ89799.1"/>
    <property type="molecule type" value="Genomic_DNA"/>
</dbReference>
<dbReference type="SUPFAM" id="SSF46785">
    <property type="entry name" value="Winged helix' DNA-binding domain"/>
    <property type="match status" value="1"/>
</dbReference>
<dbReference type="InterPro" id="IPR036390">
    <property type="entry name" value="WH_DNA-bd_sf"/>
</dbReference>
<proteinExistence type="predicted"/>
<dbReference type="PANTHER" id="PTHR33169">
    <property type="entry name" value="PADR-FAMILY TRANSCRIPTIONAL REGULATOR"/>
    <property type="match status" value="1"/>
</dbReference>
<keyword evidence="3" id="KW-1185">Reference proteome</keyword>
<dbReference type="Proteomes" id="UP000005104">
    <property type="component" value="Chromosome"/>
</dbReference>
<protein>
    <submittedName>
        <fullName evidence="2">Putative transcriptional regulator</fullName>
    </submittedName>
</protein>
<dbReference type="InterPro" id="IPR005149">
    <property type="entry name" value="Tscrpt_reg_PadR_N"/>
</dbReference>
<reference evidence="2 3" key="1">
    <citation type="submission" date="2011-11" db="EMBL/GenBank/DDBJ databases">
        <title>The Noncontiguous Finished genome of Desulfosporosinus youngiae DSM 17734.</title>
        <authorList>
            <consortium name="US DOE Joint Genome Institute (JGI-PGF)"/>
            <person name="Lucas S."/>
            <person name="Han J."/>
            <person name="Lapidus A."/>
            <person name="Cheng J.-F."/>
            <person name="Goodwin L."/>
            <person name="Pitluck S."/>
            <person name="Peters L."/>
            <person name="Ovchinnikova G."/>
            <person name="Lu M."/>
            <person name="Land M.L."/>
            <person name="Hauser L."/>
            <person name="Pester M."/>
            <person name="Spring S."/>
            <person name="Ollivier B."/>
            <person name="Rattei T."/>
            <person name="Klenk H.-P."/>
            <person name="Wagner M."/>
            <person name="Loy A."/>
            <person name="Woyke T.J."/>
        </authorList>
    </citation>
    <scope>NUCLEOTIDE SEQUENCE [LARGE SCALE GENOMIC DNA]</scope>
    <source>
        <strain evidence="2 3">DSM 17734</strain>
    </source>
</reference>
<dbReference type="Pfam" id="PF03551">
    <property type="entry name" value="PadR"/>
    <property type="match status" value="1"/>
</dbReference>
<dbReference type="InterPro" id="IPR036388">
    <property type="entry name" value="WH-like_DNA-bd_sf"/>
</dbReference>
<dbReference type="STRING" id="768710.DesyoDRAFT_2745"/>
<dbReference type="HOGENOM" id="CLU_063440_5_0_9"/>
<evidence type="ECO:0000259" key="1">
    <source>
        <dbReference type="Pfam" id="PF03551"/>
    </source>
</evidence>
<dbReference type="RefSeq" id="WP_007783878.1">
    <property type="nucleotide sequence ID" value="NZ_CM001441.1"/>
</dbReference>
<evidence type="ECO:0000313" key="2">
    <source>
        <dbReference type="EMBL" id="EHQ89799.1"/>
    </source>
</evidence>
<organism evidence="2 3">
    <name type="scientific">Desulfosporosinus youngiae DSM 17734</name>
    <dbReference type="NCBI Taxonomy" id="768710"/>
    <lineage>
        <taxon>Bacteria</taxon>
        <taxon>Bacillati</taxon>
        <taxon>Bacillota</taxon>
        <taxon>Clostridia</taxon>
        <taxon>Eubacteriales</taxon>
        <taxon>Desulfitobacteriaceae</taxon>
        <taxon>Desulfosporosinus</taxon>
    </lineage>
</organism>
<dbReference type="PANTHER" id="PTHR33169:SF14">
    <property type="entry name" value="TRANSCRIPTIONAL REGULATOR RV3488"/>
    <property type="match status" value="1"/>
</dbReference>
<gene>
    <name evidence="2" type="ORF">DesyoDRAFT_2745</name>
</gene>
<accession>H5Y4R3</accession>